<feature type="region of interest" description="Disordered" evidence="1">
    <location>
        <begin position="1"/>
        <end position="107"/>
    </location>
</feature>
<name>A0A669PC48_PHACC</name>
<gene>
    <name evidence="2" type="primary">CUNH8orf76</name>
</gene>
<dbReference type="PANTHER" id="PTHR31919">
    <property type="entry name" value="ZINC FINGERS AND HOMEOBOXES PROTEIN 1, ISOFORM 2"/>
    <property type="match status" value="1"/>
</dbReference>
<dbReference type="OMA" id="ETRMKAC"/>
<accession>A0A669PC48</accession>
<dbReference type="AlphaFoldDB" id="A0A669PC48"/>
<proteinExistence type="predicted"/>
<reference evidence="2" key="2">
    <citation type="submission" date="2025-09" db="UniProtKB">
        <authorList>
            <consortium name="Ensembl"/>
        </authorList>
    </citation>
    <scope>IDENTIFICATION</scope>
</reference>
<keyword evidence="3" id="KW-1185">Reference proteome</keyword>
<protein>
    <submittedName>
        <fullName evidence="2">Uncharacterized protein</fullName>
    </submittedName>
</protein>
<feature type="compositionally biased region" description="Low complexity" evidence="1">
    <location>
        <begin position="80"/>
        <end position="89"/>
    </location>
</feature>
<dbReference type="Pfam" id="PF17826">
    <property type="entry name" value="DUF5588"/>
    <property type="match status" value="1"/>
</dbReference>
<dbReference type="InterPro" id="IPR011990">
    <property type="entry name" value="TPR-like_helical_dom_sf"/>
</dbReference>
<reference evidence="2" key="1">
    <citation type="submission" date="2025-08" db="UniProtKB">
        <authorList>
            <consortium name="Ensembl"/>
        </authorList>
    </citation>
    <scope>IDENTIFICATION</scope>
</reference>
<sequence>MAAAATLAHRTPNSLTPRPRRPPPSSCSLTAAPGPAGGALPARGRRRAALGGDGAAAGLGVRGGRVLPEQGAGRGRRSRAALQRQALRAPGEEPGRSGRPGLRGWGRESSRERLGVRRLWGSIRSVWVCLCLQWFCGETSGEEDAEVLTAHKFRADLAYREREFEKALCEYSNCLQHLPPSNIAMRRDVQEGQARCLSQLGRHKEALDIAERMRNGATNTDHLTTVLNLQFAIYRDLENVEKKIVCLQQLICLHPFNPWYWKSLAEAYMDLLQSLPPLCIPETNLHWSKQVIDSSFRISAGGEINLQPHRSDCQREGPQSCPAAETKSESAVTCSSSRAVTEMLCTSDNAGREAEGKQAACESWETDMAKDVGVKACASFVRARLLLQLTQLQQSSFALENNIKCQKEIDDKVAQFGLNENSLLQVTKVMGADLIPEKLKEEFQGEVKCIGSSALSSLVIASASEFEIKWFDILRDDLCHLDRQFSSDIHIPPLAT</sequence>
<dbReference type="Gene3D" id="1.25.40.10">
    <property type="entry name" value="Tetratricopeptide repeat domain"/>
    <property type="match status" value="1"/>
</dbReference>
<dbReference type="InterPro" id="IPR041404">
    <property type="entry name" value="DUF5588"/>
</dbReference>
<dbReference type="Proteomes" id="UP000472261">
    <property type="component" value="Unplaced"/>
</dbReference>
<feature type="compositionally biased region" description="Gly residues" evidence="1">
    <location>
        <begin position="51"/>
        <end position="63"/>
    </location>
</feature>
<evidence type="ECO:0000313" key="2">
    <source>
        <dbReference type="Ensembl" id="ENSPCLP00000003958.1"/>
    </source>
</evidence>
<dbReference type="SUPFAM" id="SSF48452">
    <property type="entry name" value="TPR-like"/>
    <property type="match status" value="1"/>
</dbReference>
<dbReference type="Ensembl" id="ENSPCLT00000005560.1">
    <property type="protein sequence ID" value="ENSPCLP00000003958.1"/>
    <property type="gene ID" value="ENSPCLG00000003456.1"/>
</dbReference>
<organism evidence="2 3">
    <name type="scientific">Phasianus colchicus</name>
    <name type="common">Common pheasant</name>
    <dbReference type="NCBI Taxonomy" id="9054"/>
    <lineage>
        <taxon>Eukaryota</taxon>
        <taxon>Metazoa</taxon>
        <taxon>Chordata</taxon>
        <taxon>Craniata</taxon>
        <taxon>Vertebrata</taxon>
        <taxon>Euteleostomi</taxon>
        <taxon>Archelosauria</taxon>
        <taxon>Archosauria</taxon>
        <taxon>Dinosauria</taxon>
        <taxon>Saurischia</taxon>
        <taxon>Theropoda</taxon>
        <taxon>Coelurosauria</taxon>
        <taxon>Aves</taxon>
        <taxon>Neognathae</taxon>
        <taxon>Galloanserae</taxon>
        <taxon>Galliformes</taxon>
        <taxon>Phasianidae</taxon>
        <taxon>Phasianinae</taxon>
        <taxon>Phasianus</taxon>
    </lineage>
</organism>
<feature type="compositionally biased region" description="Low complexity" evidence="1">
    <location>
        <begin position="26"/>
        <end position="42"/>
    </location>
</feature>
<evidence type="ECO:0000256" key="1">
    <source>
        <dbReference type="SAM" id="MobiDB-lite"/>
    </source>
</evidence>
<evidence type="ECO:0000313" key="3">
    <source>
        <dbReference type="Proteomes" id="UP000472261"/>
    </source>
</evidence>
<dbReference type="PANTHER" id="PTHR31919:SF1">
    <property type="entry name" value="ZINC FINGERS AND HOMEOBOXES PROTEIN 1, ISOFORM 2"/>
    <property type="match status" value="1"/>
</dbReference>